<keyword evidence="3" id="KW-0862">Zinc</keyword>
<dbReference type="SMART" id="SM00249">
    <property type="entry name" value="PHD"/>
    <property type="match status" value="3"/>
</dbReference>
<dbReference type="InterPro" id="IPR011011">
    <property type="entry name" value="Znf_FYVE_PHD"/>
</dbReference>
<dbReference type="SUPFAM" id="SSF57903">
    <property type="entry name" value="FYVE/PHD zinc finger"/>
    <property type="match status" value="2"/>
</dbReference>
<gene>
    <name evidence="8" type="ORF">DGAL_LOCUS6858</name>
</gene>
<evidence type="ECO:0000256" key="5">
    <source>
        <dbReference type="SAM" id="MobiDB-lite"/>
    </source>
</evidence>
<dbReference type="InterPro" id="IPR001965">
    <property type="entry name" value="Znf_PHD"/>
</dbReference>
<dbReference type="PANTHER" id="PTHR13793">
    <property type="entry name" value="PHD FINGER PROTEINS"/>
    <property type="match status" value="1"/>
</dbReference>
<dbReference type="InterPro" id="IPR019786">
    <property type="entry name" value="Zinc_finger_PHD-type_CS"/>
</dbReference>
<evidence type="ECO:0000313" key="8">
    <source>
        <dbReference type="EMBL" id="CAH0104144.1"/>
    </source>
</evidence>
<proteinExistence type="predicted"/>
<dbReference type="InterPro" id="IPR050701">
    <property type="entry name" value="Histone_Mod_Regulator"/>
</dbReference>
<dbReference type="PANTHER" id="PTHR13793:SF150">
    <property type="entry name" value="PHD FINGER PROTEIN 14"/>
    <property type="match status" value="1"/>
</dbReference>
<evidence type="ECO:0000313" key="9">
    <source>
        <dbReference type="Proteomes" id="UP000789390"/>
    </source>
</evidence>
<sequence length="812" mass="90396">MSENAEKGKKTPDDLPNINFMYKTMLARDPSKRRVKPTPTVELFPLTIESESEDSDFKIEEDDSDSASGSSSDSIDESESESSEELSEPDQNSEHVNGSSAAPLSEVKESSGVKLQQPIVPCKAANYQLPPEIPQVRVCCICLGTHSSDVNEVVECDSCGILVHEGCYGVTESGSVSSTASSCSTEPWFCEPCQGNVINPPCQMCPNLGGALKETDTGLWVHLVCALYTPGIAFGELDKLTQVTLFEMPYSRWGAKSCSLCSDPWLSRTGVCIGCDAGMCRTFFHVTCAQRDGLLSETFHEETVQADPFYANCRLHTEKSTIKRRKQNYLSHQRHLVWWTNKRNTSRDLLTSGQNEDVSLRRILRKLGRQRVKFQTKHWPRASWVPTQKMPRLLTTCASAVRRLRAKAVLMGVDVEAEEVREAQVSALADLPKKWHIPPAFSVEFIAYVIDRERRIAQLREQTTSMKEESRELDDSEKQWRLRYDCLIEEQNLLKNRETAYRNQLNTLHHILSAVSPKRGFNHPTSPRRGSEEGTSGRRSGRPSSPLKIRPNRDSIESVPSQTENSNQSSQDFWVADIRAGPSNRYSNMVQEGQSGSSSAKDVSPRMVLKRVMKSASPYLLHKQKKAKMENTNESLAVSLKSIPSGSAQFDQLDRSVTPVSTKAERSAQLTISPTYRINGNSSTASSHHAEVPKLMIKLKPILPKATQSGFPFIFTNSDSDHSQPVRSRSPSATRPESSSVSAFVESAMRTPVVSIVCSACSRNGIKSDTVSCDECHRVFHFGCLDPPLKKTPKQRGYSWHCAECDPSDQSD</sequence>
<dbReference type="GO" id="GO:0006357">
    <property type="term" value="P:regulation of transcription by RNA polymerase II"/>
    <property type="evidence" value="ECO:0007669"/>
    <property type="project" value="TreeGrafter"/>
</dbReference>
<feature type="compositionally biased region" description="Polar residues" evidence="5">
    <location>
        <begin position="725"/>
        <end position="736"/>
    </location>
</feature>
<dbReference type="Pfam" id="PF13832">
    <property type="entry name" value="zf-HC5HC2H_2"/>
    <property type="match status" value="1"/>
</dbReference>
<feature type="compositionally biased region" description="Low complexity" evidence="5">
    <location>
        <begin position="537"/>
        <end position="546"/>
    </location>
</feature>
<dbReference type="Proteomes" id="UP000789390">
    <property type="component" value="Unassembled WGS sequence"/>
</dbReference>
<evidence type="ECO:0000259" key="7">
    <source>
        <dbReference type="PROSITE" id="PS51805"/>
    </source>
</evidence>
<dbReference type="GO" id="GO:0008270">
    <property type="term" value="F:zinc ion binding"/>
    <property type="evidence" value="ECO:0007669"/>
    <property type="project" value="UniProtKB-KW"/>
</dbReference>
<dbReference type="EMBL" id="CAKKLH010000124">
    <property type="protein sequence ID" value="CAH0104144.1"/>
    <property type="molecule type" value="Genomic_DNA"/>
</dbReference>
<evidence type="ECO:0000256" key="4">
    <source>
        <dbReference type="PROSITE-ProRule" id="PRU00146"/>
    </source>
</evidence>
<keyword evidence="1" id="KW-0479">Metal-binding</keyword>
<keyword evidence="9" id="KW-1185">Reference proteome</keyword>
<protein>
    <recommendedName>
        <fullName evidence="10">PHD finger protein</fullName>
    </recommendedName>
</protein>
<reference evidence="8" key="1">
    <citation type="submission" date="2021-11" db="EMBL/GenBank/DDBJ databases">
        <authorList>
            <person name="Schell T."/>
        </authorList>
    </citation>
    <scope>NUCLEOTIDE SEQUENCE</scope>
    <source>
        <strain evidence="8">M5</strain>
    </source>
</reference>
<feature type="region of interest" description="Disordered" evidence="5">
    <location>
        <begin position="516"/>
        <end position="572"/>
    </location>
</feature>
<dbReference type="PROSITE" id="PS51805">
    <property type="entry name" value="EPHD"/>
    <property type="match status" value="1"/>
</dbReference>
<feature type="domain" description="PHD-type" evidence="6">
    <location>
        <begin position="136"/>
        <end position="196"/>
    </location>
</feature>
<feature type="region of interest" description="Disordered" evidence="5">
    <location>
        <begin position="714"/>
        <end position="739"/>
    </location>
</feature>
<dbReference type="InterPro" id="IPR019787">
    <property type="entry name" value="Znf_PHD-finger"/>
</dbReference>
<feature type="compositionally biased region" description="Polar residues" evidence="5">
    <location>
        <begin position="558"/>
        <end position="572"/>
    </location>
</feature>
<keyword evidence="2 4" id="KW-0863">Zinc-finger</keyword>
<dbReference type="InterPro" id="IPR013083">
    <property type="entry name" value="Znf_RING/FYVE/PHD"/>
</dbReference>
<name>A0A8J2RSN9_9CRUS</name>
<evidence type="ECO:0000256" key="1">
    <source>
        <dbReference type="ARBA" id="ARBA00022723"/>
    </source>
</evidence>
<dbReference type="PROSITE" id="PS01359">
    <property type="entry name" value="ZF_PHD_1"/>
    <property type="match status" value="2"/>
</dbReference>
<feature type="compositionally biased region" description="Polar residues" evidence="5">
    <location>
        <begin position="585"/>
        <end position="601"/>
    </location>
</feature>
<dbReference type="CDD" id="cd15561">
    <property type="entry name" value="PHD1_PHF14"/>
    <property type="match status" value="1"/>
</dbReference>
<dbReference type="InterPro" id="IPR034732">
    <property type="entry name" value="EPHD"/>
</dbReference>
<dbReference type="PROSITE" id="PS50016">
    <property type="entry name" value="ZF_PHD_2"/>
    <property type="match status" value="2"/>
</dbReference>
<comment type="caution">
    <text evidence="8">The sequence shown here is derived from an EMBL/GenBank/DDBJ whole genome shotgun (WGS) entry which is preliminary data.</text>
</comment>
<dbReference type="OrthoDB" id="336088at2759"/>
<dbReference type="Pfam" id="PF00628">
    <property type="entry name" value="PHD"/>
    <property type="match status" value="1"/>
</dbReference>
<feature type="region of interest" description="Disordered" evidence="5">
    <location>
        <begin position="585"/>
        <end position="605"/>
    </location>
</feature>
<evidence type="ECO:0000256" key="3">
    <source>
        <dbReference type="ARBA" id="ARBA00022833"/>
    </source>
</evidence>
<dbReference type="Gene3D" id="2.30.30.1150">
    <property type="match status" value="1"/>
</dbReference>
<dbReference type="CDD" id="cd15674">
    <property type="entry name" value="ePHD_PHF14"/>
    <property type="match status" value="1"/>
</dbReference>
<dbReference type="CDD" id="cd15563">
    <property type="entry name" value="PHD3_PHF14"/>
    <property type="match status" value="1"/>
</dbReference>
<feature type="compositionally biased region" description="Acidic residues" evidence="5">
    <location>
        <begin position="50"/>
        <end position="65"/>
    </location>
</feature>
<evidence type="ECO:0000256" key="2">
    <source>
        <dbReference type="ARBA" id="ARBA00022771"/>
    </source>
</evidence>
<feature type="domain" description="PHD-type" evidence="7">
    <location>
        <begin position="199"/>
        <end position="317"/>
    </location>
</feature>
<feature type="region of interest" description="Disordered" evidence="5">
    <location>
        <begin position="26"/>
        <end position="110"/>
    </location>
</feature>
<evidence type="ECO:0000259" key="6">
    <source>
        <dbReference type="PROSITE" id="PS50016"/>
    </source>
</evidence>
<evidence type="ECO:0008006" key="10">
    <source>
        <dbReference type="Google" id="ProtNLM"/>
    </source>
</evidence>
<feature type="compositionally biased region" description="Acidic residues" evidence="5">
    <location>
        <begin position="74"/>
        <end position="88"/>
    </location>
</feature>
<dbReference type="Gene3D" id="3.30.40.10">
    <property type="entry name" value="Zinc/RING finger domain, C3HC4 (zinc finger)"/>
    <property type="match status" value="2"/>
</dbReference>
<organism evidence="8 9">
    <name type="scientific">Daphnia galeata</name>
    <dbReference type="NCBI Taxonomy" id="27404"/>
    <lineage>
        <taxon>Eukaryota</taxon>
        <taxon>Metazoa</taxon>
        <taxon>Ecdysozoa</taxon>
        <taxon>Arthropoda</taxon>
        <taxon>Crustacea</taxon>
        <taxon>Branchiopoda</taxon>
        <taxon>Diplostraca</taxon>
        <taxon>Cladocera</taxon>
        <taxon>Anomopoda</taxon>
        <taxon>Daphniidae</taxon>
        <taxon>Daphnia</taxon>
    </lineage>
</organism>
<dbReference type="AlphaFoldDB" id="A0A8J2RSN9"/>
<feature type="domain" description="PHD-type" evidence="6">
    <location>
        <begin position="755"/>
        <end position="808"/>
    </location>
</feature>
<accession>A0A8J2RSN9</accession>